<feature type="region of interest" description="Disordered" evidence="2">
    <location>
        <begin position="611"/>
        <end position="636"/>
    </location>
</feature>
<dbReference type="InterPro" id="IPR001810">
    <property type="entry name" value="F-box_dom"/>
</dbReference>
<sequence length="691" mass="78150">MPIGDMEILNAKVATLEDTLQAAFEELQIVKTQQRALQARQTITAILDERRPTPVAIHAIPVELLIQIFISAVHATDRVLSSAQDAQDAFRYALTVSHVCRLWREAALQTSSLWAHVLFSKNLRGVRTTLNRAKLQPLTIVRAPPRKRYPTLPEKNIAMKSHLEATSSRWTHIHWISSDITMRHVLSELNRLPTFPFLATLDLVVDERRLLGPRYMPFIPDFSTTVQSRFPKLEYLKLTQVPPSDLPPVTTPSLRFLYLHFPHKQQPEQREWSHLLRMSGLCAVLYRAPNLEELIIDDSIILMDIRLRPNDGAEHGPPVDPGVRQTHHVISPISMNNLTRFQWDFAPARDLWRLFYFVRMPSLRQLDIILDRSDERWQQVRGGLVSNIGNIQPISELLTHPVVRFEMLEDLRVECLDTDGLSTAFRKLEFPNLKSLSMTFVEVNVPSHHKYHRTTTGPEIASQLPRAESIFRDPRMPNLTSFELANFHLDVAHTKGMLQYMPALEKLSLDSCTNAGPVVRTLNSVPDEGETSQEEEWLCPGLLHLSLRSCHDVGHRSVGMVARHRKIAATTAGPSSPRAKRALIPLRTRKRGIGAARQGGLLAPPGKLEATDQSFPAQTSTTASAALSSAGGWKSHERKKPRMLKSVFVEDCDGFDETGSVEELRQYVEELVWIPVLWQVSSEESDSDSSS</sequence>
<keyword evidence="5" id="KW-1185">Reference proteome</keyword>
<dbReference type="SUPFAM" id="SSF52047">
    <property type="entry name" value="RNI-like"/>
    <property type="match status" value="1"/>
</dbReference>
<protein>
    <recommendedName>
        <fullName evidence="3">F-box domain-containing protein</fullName>
    </recommendedName>
</protein>
<reference evidence="4 5" key="1">
    <citation type="submission" date="2019-02" db="EMBL/GenBank/DDBJ databases">
        <title>Genome sequencing of the rare red list fungi Antrodiella citrinella (Flaviporus citrinellus).</title>
        <authorList>
            <person name="Buettner E."/>
            <person name="Kellner H."/>
        </authorList>
    </citation>
    <scope>NUCLEOTIDE SEQUENCE [LARGE SCALE GENOMIC DNA]</scope>
    <source>
        <strain evidence="4 5">DSM 108506</strain>
    </source>
</reference>
<name>A0A4V3XJM7_9APHY</name>
<dbReference type="Gene3D" id="1.20.1280.50">
    <property type="match status" value="1"/>
</dbReference>
<gene>
    <name evidence="4" type="ORF">EUX98_g587</name>
</gene>
<dbReference type="PANTHER" id="PTHR38926">
    <property type="entry name" value="F-BOX DOMAIN CONTAINING PROTEIN, EXPRESSED"/>
    <property type="match status" value="1"/>
</dbReference>
<feature type="coiled-coil region" evidence="1">
    <location>
        <begin position="6"/>
        <end position="33"/>
    </location>
</feature>
<evidence type="ECO:0000313" key="4">
    <source>
        <dbReference type="EMBL" id="THH33683.1"/>
    </source>
</evidence>
<dbReference type="PANTHER" id="PTHR38926:SF5">
    <property type="entry name" value="F-BOX AND LEUCINE-RICH REPEAT PROTEIN 6"/>
    <property type="match status" value="1"/>
</dbReference>
<dbReference type="Gene3D" id="3.80.10.10">
    <property type="entry name" value="Ribonuclease Inhibitor"/>
    <property type="match status" value="1"/>
</dbReference>
<feature type="domain" description="F-box" evidence="3">
    <location>
        <begin position="58"/>
        <end position="119"/>
    </location>
</feature>
<dbReference type="EMBL" id="SGPM01000004">
    <property type="protein sequence ID" value="THH33683.1"/>
    <property type="molecule type" value="Genomic_DNA"/>
</dbReference>
<dbReference type="OrthoDB" id="3027018at2759"/>
<evidence type="ECO:0000259" key="3">
    <source>
        <dbReference type="Pfam" id="PF12937"/>
    </source>
</evidence>
<dbReference type="Proteomes" id="UP000308730">
    <property type="component" value="Unassembled WGS sequence"/>
</dbReference>
<evidence type="ECO:0000256" key="2">
    <source>
        <dbReference type="SAM" id="MobiDB-lite"/>
    </source>
</evidence>
<dbReference type="Pfam" id="PF12937">
    <property type="entry name" value="F-box-like"/>
    <property type="match status" value="1"/>
</dbReference>
<accession>A0A4V3XJM7</accession>
<evidence type="ECO:0000313" key="5">
    <source>
        <dbReference type="Proteomes" id="UP000308730"/>
    </source>
</evidence>
<dbReference type="AlphaFoldDB" id="A0A4V3XJM7"/>
<comment type="caution">
    <text evidence="4">The sequence shown here is derived from an EMBL/GenBank/DDBJ whole genome shotgun (WGS) entry which is preliminary data.</text>
</comment>
<keyword evidence="1" id="KW-0175">Coiled coil</keyword>
<organism evidence="4 5">
    <name type="scientific">Antrodiella citrinella</name>
    <dbReference type="NCBI Taxonomy" id="2447956"/>
    <lineage>
        <taxon>Eukaryota</taxon>
        <taxon>Fungi</taxon>
        <taxon>Dikarya</taxon>
        <taxon>Basidiomycota</taxon>
        <taxon>Agaricomycotina</taxon>
        <taxon>Agaricomycetes</taxon>
        <taxon>Polyporales</taxon>
        <taxon>Steccherinaceae</taxon>
        <taxon>Antrodiella</taxon>
    </lineage>
</organism>
<feature type="compositionally biased region" description="Low complexity" evidence="2">
    <location>
        <begin position="619"/>
        <end position="630"/>
    </location>
</feature>
<evidence type="ECO:0000256" key="1">
    <source>
        <dbReference type="SAM" id="Coils"/>
    </source>
</evidence>
<dbReference type="InterPro" id="IPR032675">
    <property type="entry name" value="LRR_dom_sf"/>
</dbReference>
<proteinExistence type="predicted"/>